<comment type="subcellular location">
    <subcellularLocation>
        <location evidence="2">Cell membrane</location>
        <topology evidence="2">Multi-pass membrane protein</topology>
    </subcellularLocation>
</comment>
<dbReference type="GO" id="GO:0005524">
    <property type="term" value="F:ATP binding"/>
    <property type="evidence" value="ECO:0007669"/>
    <property type="project" value="UniProtKB-KW"/>
</dbReference>
<dbReference type="Gene3D" id="3.30.565.10">
    <property type="entry name" value="Histidine kinase-like ATPase, C-terminal domain"/>
    <property type="match status" value="1"/>
</dbReference>
<dbReference type="SUPFAM" id="SSF55874">
    <property type="entry name" value="ATPase domain of HSP90 chaperone/DNA topoisomerase II/histidine kinase"/>
    <property type="match status" value="1"/>
</dbReference>
<keyword evidence="10 16" id="KW-0067">ATP-binding</keyword>
<evidence type="ECO:0000256" key="6">
    <source>
        <dbReference type="ARBA" id="ARBA00022679"/>
    </source>
</evidence>
<keyword evidence="13 14" id="KW-0472">Membrane</keyword>
<evidence type="ECO:0000256" key="9">
    <source>
        <dbReference type="ARBA" id="ARBA00022777"/>
    </source>
</evidence>
<dbReference type="InterPro" id="IPR036890">
    <property type="entry name" value="HATPase_C_sf"/>
</dbReference>
<dbReference type="PRINTS" id="PR00344">
    <property type="entry name" value="BCTRLSENSOR"/>
</dbReference>
<dbReference type="InterPro" id="IPR033463">
    <property type="entry name" value="sCache_3"/>
</dbReference>
<sequence>MVRSERSRSAASHVFVVLLVAAVLVGAIAAAILALQTQRSSRAEAEQLTRALAQSLADSPSVIEALDGADADAASAALQPYATAVVEHSALDFITVMTSTGVRVTHPDPARLGEQYLGTIPATPTTLTEEFTGTLGASIRTITPVANAAGESVGWVAAGVTVESVAESFLGRLPSAVAIAALIIAAGSLGAFLARRYTRRIAGDLPAGRVRDAVASYESVRTLGEALRAQTHEHGNRMHTAIALLELGRTREAIDILAETSQQSQSLVDQVTARRDGDPTVGALLLGKASQAKESGVEWSADIAPDAPRSVLAPMDSIAVLGNLIDNALDAAAAAPVRWLRVVLRSASNGGGLVLEVSDSGAGVPAAVREQIFQHGFSTKPAGAEGRGVGLALVRSIVNEAGGTVEILDEPTTFRVTLPGARASRAETKGPLP</sequence>
<evidence type="ECO:0000256" key="1">
    <source>
        <dbReference type="ARBA" id="ARBA00000085"/>
    </source>
</evidence>
<keyword evidence="4" id="KW-1003">Cell membrane</keyword>
<feature type="domain" description="Histidine kinase" evidence="15">
    <location>
        <begin position="320"/>
        <end position="422"/>
    </location>
</feature>
<protein>
    <recommendedName>
        <fullName evidence="3">histidine kinase</fullName>
        <ecNumber evidence="3">2.7.13.3</ecNumber>
    </recommendedName>
</protein>
<keyword evidence="11 14" id="KW-1133">Transmembrane helix</keyword>
<gene>
    <name evidence="16" type="ORF">AB0301_00190</name>
</gene>
<dbReference type="SUPFAM" id="SSF103190">
    <property type="entry name" value="Sensory domain-like"/>
    <property type="match status" value="1"/>
</dbReference>
<dbReference type="EC" id="2.7.13.3" evidence="3"/>
<organism evidence="16 17">
    <name type="scientific">Microbacterium profundi</name>
    <dbReference type="NCBI Taxonomy" id="450380"/>
    <lineage>
        <taxon>Bacteria</taxon>
        <taxon>Bacillati</taxon>
        <taxon>Actinomycetota</taxon>
        <taxon>Actinomycetes</taxon>
        <taxon>Micrococcales</taxon>
        <taxon>Microbacteriaceae</taxon>
        <taxon>Microbacterium</taxon>
    </lineage>
</organism>
<accession>A0ABV3LC58</accession>
<evidence type="ECO:0000256" key="11">
    <source>
        <dbReference type="ARBA" id="ARBA00022989"/>
    </source>
</evidence>
<dbReference type="RefSeq" id="WP_206494645.1">
    <property type="nucleotide sequence ID" value="NZ_JBFBMH010000001.1"/>
</dbReference>
<evidence type="ECO:0000256" key="3">
    <source>
        <dbReference type="ARBA" id="ARBA00012438"/>
    </source>
</evidence>
<evidence type="ECO:0000256" key="2">
    <source>
        <dbReference type="ARBA" id="ARBA00004651"/>
    </source>
</evidence>
<keyword evidence="6" id="KW-0808">Transferase</keyword>
<dbReference type="InterPro" id="IPR005467">
    <property type="entry name" value="His_kinase_dom"/>
</dbReference>
<evidence type="ECO:0000259" key="15">
    <source>
        <dbReference type="PROSITE" id="PS50109"/>
    </source>
</evidence>
<dbReference type="SMART" id="SM00387">
    <property type="entry name" value="HATPase_c"/>
    <property type="match status" value="1"/>
</dbReference>
<evidence type="ECO:0000256" key="12">
    <source>
        <dbReference type="ARBA" id="ARBA00023012"/>
    </source>
</evidence>
<dbReference type="InterPro" id="IPR004358">
    <property type="entry name" value="Sig_transdc_His_kin-like_C"/>
</dbReference>
<feature type="transmembrane region" description="Helical" evidence="14">
    <location>
        <begin position="173"/>
        <end position="194"/>
    </location>
</feature>
<name>A0ABV3LC58_9MICO</name>
<dbReference type="PROSITE" id="PS50109">
    <property type="entry name" value="HIS_KIN"/>
    <property type="match status" value="1"/>
</dbReference>
<evidence type="ECO:0000313" key="17">
    <source>
        <dbReference type="Proteomes" id="UP001553715"/>
    </source>
</evidence>
<dbReference type="Gene3D" id="3.30.450.20">
    <property type="entry name" value="PAS domain"/>
    <property type="match status" value="1"/>
</dbReference>
<evidence type="ECO:0000256" key="5">
    <source>
        <dbReference type="ARBA" id="ARBA00022553"/>
    </source>
</evidence>
<evidence type="ECO:0000256" key="13">
    <source>
        <dbReference type="ARBA" id="ARBA00023136"/>
    </source>
</evidence>
<comment type="catalytic activity">
    <reaction evidence="1">
        <text>ATP + protein L-histidine = ADP + protein N-phospho-L-histidine.</text>
        <dbReference type="EC" id="2.7.13.3"/>
    </reaction>
</comment>
<reference evidence="16 17" key="1">
    <citation type="submission" date="2024-06" db="EMBL/GenBank/DDBJ databases">
        <title>The Natural Products Discovery Center: Release of the First 8490 Sequenced Strains for Exploring Actinobacteria Biosynthetic Diversity.</title>
        <authorList>
            <person name="Kalkreuter E."/>
            <person name="Kautsar S.A."/>
            <person name="Yang D."/>
            <person name="Bader C.D."/>
            <person name="Teijaro C.N."/>
            <person name="Fluegel L."/>
            <person name="Davis C.M."/>
            <person name="Simpson J.R."/>
            <person name="Lauterbach L."/>
            <person name="Steele A.D."/>
            <person name="Gui C."/>
            <person name="Meng S."/>
            <person name="Li G."/>
            <person name="Viehrig K."/>
            <person name="Ye F."/>
            <person name="Su P."/>
            <person name="Kiefer A.F."/>
            <person name="Nichols A."/>
            <person name="Cepeda A.J."/>
            <person name="Yan W."/>
            <person name="Fan B."/>
            <person name="Jiang Y."/>
            <person name="Adhikari A."/>
            <person name="Zheng C.-J."/>
            <person name="Schuster L."/>
            <person name="Cowan T.M."/>
            <person name="Smanski M.J."/>
            <person name="Chevrette M.G."/>
            <person name="De Carvalho L.P.S."/>
            <person name="Shen B."/>
        </authorList>
    </citation>
    <scope>NUCLEOTIDE SEQUENCE [LARGE SCALE GENOMIC DNA]</scope>
    <source>
        <strain evidence="16 17">NPDC077434</strain>
    </source>
</reference>
<evidence type="ECO:0000256" key="10">
    <source>
        <dbReference type="ARBA" id="ARBA00022840"/>
    </source>
</evidence>
<keyword evidence="5" id="KW-0597">Phosphoprotein</keyword>
<evidence type="ECO:0000313" key="16">
    <source>
        <dbReference type="EMBL" id="MEW1973491.1"/>
    </source>
</evidence>
<keyword evidence="8" id="KW-0547">Nucleotide-binding</keyword>
<evidence type="ECO:0000256" key="7">
    <source>
        <dbReference type="ARBA" id="ARBA00022692"/>
    </source>
</evidence>
<evidence type="ECO:0000256" key="4">
    <source>
        <dbReference type="ARBA" id="ARBA00022475"/>
    </source>
</evidence>
<dbReference type="InterPro" id="IPR016120">
    <property type="entry name" value="Sig_transdc_His_kin_SpoOB"/>
</dbReference>
<dbReference type="EMBL" id="JBFBMH010000001">
    <property type="protein sequence ID" value="MEW1973491.1"/>
    <property type="molecule type" value="Genomic_DNA"/>
</dbReference>
<dbReference type="Pfam" id="PF02518">
    <property type="entry name" value="HATPase_c"/>
    <property type="match status" value="1"/>
</dbReference>
<comment type="caution">
    <text evidence="16">The sequence shown here is derived from an EMBL/GenBank/DDBJ whole genome shotgun (WGS) entry which is preliminary data.</text>
</comment>
<keyword evidence="17" id="KW-1185">Reference proteome</keyword>
<dbReference type="InterPro" id="IPR029151">
    <property type="entry name" value="Sensor-like_sf"/>
</dbReference>
<keyword evidence="9" id="KW-0418">Kinase</keyword>
<dbReference type="InterPro" id="IPR003594">
    <property type="entry name" value="HATPase_dom"/>
</dbReference>
<proteinExistence type="predicted"/>
<evidence type="ECO:0000256" key="14">
    <source>
        <dbReference type="SAM" id="Phobius"/>
    </source>
</evidence>
<evidence type="ECO:0000256" key="8">
    <source>
        <dbReference type="ARBA" id="ARBA00022741"/>
    </source>
</evidence>
<keyword evidence="12" id="KW-0902">Two-component regulatory system</keyword>
<dbReference type="SUPFAM" id="SSF55890">
    <property type="entry name" value="Sporulation response regulatory protein Spo0B"/>
    <property type="match status" value="1"/>
</dbReference>
<dbReference type="Pfam" id="PF17203">
    <property type="entry name" value="sCache_3_2"/>
    <property type="match status" value="1"/>
</dbReference>
<keyword evidence="7 14" id="KW-0812">Transmembrane</keyword>
<dbReference type="PANTHER" id="PTHR43065">
    <property type="entry name" value="SENSOR HISTIDINE KINASE"/>
    <property type="match status" value="1"/>
</dbReference>
<dbReference type="Proteomes" id="UP001553715">
    <property type="component" value="Unassembled WGS sequence"/>
</dbReference>